<evidence type="ECO:0000256" key="3">
    <source>
        <dbReference type="ARBA" id="ARBA00022691"/>
    </source>
</evidence>
<evidence type="ECO:0000313" key="5">
    <source>
        <dbReference type="Proteomes" id="UP000673552"/>
    </source>
</evidence>
<keyword evidence="1" id="KW-0489">Methyltransferase</keyword>
<reference evidence="5" key="1">
    <citation type="journal article" date="2021" name="Microbiol. Resour. Announc.">
        <title>LGAAP: Leishmaniinae Genome Assembly and Annotation Pipeline.</title>
        <authorList>
            <person name="Almutairi H."/>
            <person name="Urbaniak M.D."/>
            <person name="Bates M.D."/>
            <person name="Jariyapan N."/>
            <person name="Kwakye-Nuako G."/>
            <person name="Thomaz-Soccol V."/>
            <person name="Al-Salem W.S."/>
            <person name="Dillon R.J."/>
            <person name="Bates P.A."/>
            <person name="Gatherer D."/>
        </authorList>
    </citation>
    <scope>NUCLEOTIDE SEQUENCE [LARGE SCALE GENOMIC DNA]</scope>
</reference>
<evidence type="ECO:0000256" key="1">
    <source>
        <dbReference type="ARBA" id="ARBA00022603"/>
    </source>
</evidence>
<reference evidence="5" key="2">
    <citation type="journal article" date="2021" name="Sci. Data">
        <title>Chromosome-scale genome sequencing, assembly and annotation of six genomes from subfamily Leishmaniinae.</title>
        <authorList>
            <person name="Almutairi H."/>
            <person name="Urbaniak M.D."/>
            <person name="Bates M.D."/>
            <person name="Jariyapan N."/>
            <person name="Kwakye-Nuako G."/>
            <person name="Thomaz Soccol V."/>
            <person name="Al-Salem W.S."/>
            <person name="Dillon R.J."/>
            <person name="Bates P.A."/>
            <person name="Gatherer D."/>
        </authorList>
    </citation>
    <scope>NUCLEOTIDE SEQUENCE [LARGE SCALE GENOMIC DNA]</scope>
</reference>
<dbReference type="PANTHER" id="PTHR46402">
    <property type="entry name" value="SET AND MYND DOMAIN-CONTAINING PROTEIN 5"/>
    <property type="match status" value="1"/>
</dbReference>
<dbReference type="EMBL" id="JAFEUZ010000024">
    <property type="protein sequence ID" value="KAG5477695.1"/>
    <property type="molecule type" value="Genomic_DNA"/>
</dbReference>
<keyword evidence="2" id="KW-0808">Transferase</keyword>
<evidence type="ECO:0000313" key="4">
    <source>
        <dbReference type="EMBL" id="KAG5477695.1"/>
    </source>
</evidence>
<name>A0A836KP56_9TRYP</name>
<dbReference type="OrthoDB" id="438641at2759"/>
<comment type="caution">
    <text evidence="4">The sequence shown here is derived from an EMBL/GenBank/DDBJ whole genome shotgun (WGS) entry which is preliminary data.</text>
</comment>
<dbReference type="GeneID" id="92514982"/>
<dbReference type="CDD" id="cd20071">
    <property type="entry name" value="SET_SMYD"/>
    <property type="match status" value="1"/>
</dbReference>
<dbReference type="PANTHER" id="PTHR46402:SF2">
    <property type="entry name" value="HISTONE-LYSINE N-TRIMETHYLTRANSFERASE SMYD5"/>
    <property type="match status" value="1"/>
</dbReference>
<dbReference type="SUPFAM" id="SSF82199">
    <property type="entry name" value="SET domain"/>
    <property type="match status" value="1"/>
</dbReference>
<dbReference type="GO" id="GO:0032259">
    <property type="term" value="P:methylation"/>
    <property type="evidence" value="ECO:0007669"/>
    <property type="project" value="UniProtKB-KW"/>
</dbReference>
<evidence type="ECO:0008006" key="6">
    <source>
        <dbReference type="Google" id="ProtNLM"/>
    </source>
</evidence>
<dbReference type="SUPFAM" id="SSF48452">
    <property type="entry name" value="TPR-like"/>
    <property type="match status" value="1"/>
</dbReference>
<dbReference type="AlphaFoldDB" id="A0A836KP56"/>
<dbReference type="Gene3D" id="1.25.40.10">
    <property type="entry name" value="Tetratricopeptide repeat domain"/>
    <property type="match status" value="2"/>
</dbReference>
<dbReference type="InterPro" id="IPR046341">
    <property type="entry name" value="SET_dom_sf"/>
</dbReference>
<dbReference type="Proteomes" id="UP000673552">
    <property type="component" value="Unassembled WGS sequence"/>
</dbReference>
<organism evidence="4 5">
    <name type="scientific">Leishmania martiniquensis</name>
    <dbReference type="NCBI Taxonomy" id="1580590"/>
    <lineage>
        <taxon>Eukaryota</taxon>
        <taxon>Discoba</taxon>
        <taxon>Euglenozoa</taxon>
        <taxon>Kinetoplastea</taxon>
        <taxon>Metakinetoplastina</taxon>
        <taxon>Trypanosomatida</taxon>
        <taxon>Trypanosomatidae</taxon>
        <taxon>Leishmaniinae</taxon>
        <taxon>Leishmania</taxon>
    </lineage>
</organism>
<keyword evidence="3" id="KW-0949">S-adenosyl-L-methionine</keyword>
<evidence type="ECO:0000256" key="2">
    <source>
        <dbReference type="ARBA" id="ARBA00022679"/>
    </source>
</evidence>
<protein>
    <recommendedName>
        <fullName evidence="6">SET domain-containing protein</fullName>
    </recommendedName>
</protein>
<gene>
    <name evidence="4" type="ORF">LSCM1_04989</name>
</gene>
<keyword evidence="5" id="KW-1185">Reference proteome</keyword>
<proteinExistence type="predicted"/>
<dbReference type="InterPro" id="IPR011990">
    <property type="entry name" value="TPR-like_helical_dom_sf"/>
</dbReference>
<dbReference type="GO" id="GO:0045814">
    <property type="term" value="P:negative regulation of gene expression, epigenetic"/>
    <property type="evidence" value="ECO:0007669"/>
    <property type="project" value="TreeGrafter"/>
</dbReference>
<dbReference type="RefSeq" id="XP_067178333.1">
    <property type="nucleotide sequence ID" value="XM_067322470.1"/>
</dbReference>
<sequence>MEATLVELKNRGNALFESGNAIGAIEAYKIGIHLIETDAGQLQHLKPDGGPGSSSRELIEVRRLQVLLYSNMSNAYLSLGKFGESWQAAAAATRLDPHAWKPWMRFIEARRRGGFPFDALVHSLRYLRPLLRAEREQKRMTAAAATATLGGIEDPLCDELGLLRLSPDIELVEYAGGVAMISRRQFQPKDVLFVEKKYTRMNFEEGGMSTQPGLTMQSLVEYFAERLRPEQAAGSKRWLDFKKDFTGAWPRTDDDIDPETRDTISSYLRTRFPDIAEDEFRELLSTALMCRFNCFHSGFFRTCALANHSCHANIAMKYSSVEDAVKMIAVDRIEPGELMNVKYLSDAHFLLGVGKRRELLRSWLFWCQCDRCQRDSRAAAISEFVECPACGTFSHSALMGFNPASDPLLRAKEACRACKADLVWSPAQRDLLQNELMHTFTSSTSYYTSNELAEWMHKQLEKTEALRLHPEHWVYRALFYFFAVALTAMVDRVSARLSEPCISQFVVDEVKHLFGACGLQAYYLPRCAAARTKAGAAKDMAGMVVFDEAVCTSSGSGGGCESLKSLLILWRLLVPFYPVNEMWSVNDAICKLVLLHLVYPTPAAWLVPSLALQLLQRHGPYIGDVHGSKWLHSYSMHRTTFNSKEPLPLAKLKRAFKGCVREER</sequence>
<accession>A0A836KP56</accession>
<dbReference type="Gene3D" id="2.170.270.10">
    <property type="entry name" value="SET domain"/>
    <property type="match status" value="1"/>
</dbReference>
<dbReference type="GO" id="GO:0042799">
    <property type="term" value="F:histone H4K20 methyltransferase activity"/>
    <property type="evidence" value="ECO:0007669"/>
    <property type="project" value="TreeGrafter"/>
</dbReference>
<dbReference type="KEGG" id="lmat:92514982"/>